<dbReference type="AlphaFoldDB" id="X0TNX3"/>
<dbReference type="EMBL" id="BARS01003116">
    <property type="protein sequence ID" value="GAF77815.1"/>
    <property type="molecule type" value="Genomic_DNA"/>
</dbReference>
<protein>
    <submittedName>
        <fullName evidence="1">Uncharacterized protein</fullName>
    </submittedName>
</protein>
<proteinExistence type="predicted"/>
<accession>X0TNX3</accession>
<feature type="non-terminal residue" evidence="1">
    <location>
        <position position="412"/>
    </location>
</feature>
<sequence length="412" mass="44999">MPFQNSALSRIGSNLTDGGLRVTLSSDVGKSVLIIGSASDGPVNVPVRLADIGGIRNAYVVFGDASKGTLLHTAYEAQHSNRKAKDIRLLRISNGNEAFLNLKERAVAGTTVREESYWFDDTPILQIEDVLVLTALYPGQIYNRVSIRSETGDGDTHPKSQYIVIYNPKTAVESWYSYDYTSFTTDVDCHTVQDLADAINADSNMNTILNAEVRTLHAEFEMKLSDPANTGNTLYDVGIVRDSNGYIKVTLSDRTPVYVTSGPVQSGIDEVTVTGGAANVPTVGNLIDRIVSMYELKEFTETLELKGLSTGILSYVPIKGSDALGTETLIRYIHTTFANEYDTAQILLYYRGITVDTIEATSTMAYTFSSEVCPDDGLIWGYYGATQAMVVANTLQARSDVSGEWSSFHLYA</sequence>
<gene>
    <name evidence="1" type="ORF">S01H1_06003</name>
</gene>
<reference evidence="1" key="1">
    <citation type="journal article" date="2014" name="Front. Microbiol.">
        <title>High frequency of phylogenetically diverse reductive dehalogenase-homologous genes in deep subseafloor sedimentary metagenomes.</title>
        <authorList>
            <person name="Kawai M."/>
            <person name="Futagami T."/>
            <person name="Toyoda A."/>
            <person name="Takaki Y."/>
            <person name="Nishi S."/>
            <person name="Hori S."/>
            <person name="Arai W."/>
            <person name="Tsubouchi T."/>
            <person name="Morono Y."/>
            <person name="Uchiyama I."/>
            <person name="Ito T."/>
            <person name="Fujiyama A."/>
            <person name="Inagaki F."/>
            <person name="Takami H."/>
        </authorList>
    </citation>
    <scope>NUCLEOTIDE SEQUENCE</scope>
    <source>
        <strain evidence="1">Expedition CK06-06</strain>
    </source>
</reference>
<name>X0TNX3_9ZZZZ</name>
<evidence type="ECO:0000313" key="1">
    <source>
        <dbReference type="EMBL" id="GAF77815.1"/>
    </source>
</evidence>
<comment type="caution">
    <text evidence="1">The sequence shown here is derived from an EMBL/GenBank/DDBJ whole genome shotgun (WGS) entry which is preliminary data.</text>
</comment>
<organism evidence="1">
    <name type="scientific">marine sediment metagenome</name>
    <dbReference type="NCBI Taxonomy" id="412755"/>
    <lineage>
        <taxon>unclassified sequences</taxon>
        <taxon>metagenomes</taxon>
        <taxon>ecological metagenomes</taxon>
    </lineage>
</organism>